<reference evidence="2 3" key="1">
    <citation type="submission" date="2021-07" db="EMBL/GenBank/DDBJ databases">
        <title>The Aristolochia fimbriata genome: insights into angiosperm evolution, floral development and chemical biosynthesis.</title>
        <authorList>
            <person name="Jiao Y."/>
        </authorList>
    </citation>
    <scope>NUCLEOTIDE SEQUENCE [LARGE SCALE GENOMIC DNA]</scope>
    <source>
        <strain evidence="2">IBCAS-2021</strain>
        <tissue evidence="2">Leaf</tissue>
    </source>
</reference>
<evidence type="ECO:0000256" key="1">
    <source>
        <dbReference type="SAM" id="MobiDB-lite"/>
    </source>
</evidence>
<keyword evidence="3" id="KW-1185">Reference proteome</keyword>
<accession>A0AAV7FEJ5</accession>
<feature type="compositionally biased region" description="Basic and acidic residues" evidence="1">
    <location>
        <begin position="13"/>
        <end position="26"/>
    </location>
</feature>
<protein>
    <submittedName>
        <fullName evidence="2">Uncharacterized protein</fullName>
    </submittedName>
</protein>
<gene>
    <name evidence="2" type="ORF">H6P81_003754</name>
</gene>
<dbReference type="EMBL" id="JAINDJ010000002">
    <property type="protein sequence ID" value="KAG9459246.1"/>
    <property type="molecule type" value="Genomic_DNA"/>
</dbReference>
<dbReference type="Proteomes" id="UP000825729">
    <property type="component" value="Unassembled WGS sequence"/>
</dbReference>
<name>A0AAV7FEJ5_ARIFI</name>
<proteinExistence type="predicted"/>
<evidence type="ECO:0000313" key="3">
    <source>
        <dbReference type="Proteomes" id="UP000825729"/>
    </source>
</evidence>
<organism evidence="2 3">
    <name type="scientific">Aristolochia fimbriata</name>
    <name type="common">White veined hardy Dutchman's pipe vine</name>
    <dbReference type="NCBI Taxonomy" id="158543"/>
    <lineage>
        <taxon>Eukaryota</taxon>
        <taxon>Viridiplantae</taxon>
        <taxon>Streptophyta</taxon>
        <taxon>Embryophyta</taxon>
        <taxon>Tracheophyta</taxon>
        <taxon>Spermatophyta</taxon>
        <taxon>Magnoliopsida</taxon>
        <taxon>Magnoliidae</taxon>
        <taxon>Piperales</taxon>
        <taxon>Aristolochiaceae</taxon>
        <taxon>Aristolochia</taxon>
    </lineage>
</organism>
<sequence>MAGVSVEGFGCGTHRDDSTWRPDKEKSTEEGVILYGNRSAKSHKHVHGMEFGFGRYIPCIVARDVCPPPPCTDRGICLWPEDRLRRPPRFGSVKNFFEQKEDECGKGGIIYCRGGSITIFPAASKAYRRGPKPSYPQQVLLVELLVVVPEAKHKKVGDGTINEYIIACETMMEISNLRGQREPQRDGYPKSQCHVDITTTVQITECYRYLPVGVGGGSAVMTPLYISLLVGRHLLICDQYIISGVWDSRACTVSSFQVSKERITFSHF</sequence>
<dbReference type="AlphaFoldDB" id="A0AAV7FEJ5"/>
<comment type="caution">
    <text evidence="2">The sequence shown here is derived from an EMBL/GenBank/DDBJ whole genome shotgun (WGS) entry which is preliminary data.</text>
</comment>
<feature type="region of interest" description="Disordered" evidence="1">
    <location>
        <begin position="1"/>
        <end position="26"/>
    </location>
</feature>
<evidence type="ECO:0000313" key="2">
    <source>
        <dbReference type="EMBL" id="KAG9459246.1"/>
    </source>
</evidence>